<dbReference type="Proteomes" id="UP000509367">
    <property type="component" value="Chromosome"/>
</dbReference>
<dbReference type="GO" id="GO:0015716">
    <property type="term" value="P:organic phosphonate transport"/>
    <property type="evidence" value="ECO:0007669"/>
    <property type="project" value="InterPro"/>
</dbReference>
<gene>
    <name evidence="1" type="primary">phnG</name>
    <name evidence="1" type="ORF">HTY61_03100</name>
</gene>
<organism evidence="1 2">
    <name type="scientific">Oricola thermophila</name>
    <dbReference type="NCBI Taxonomy" id="2742145"/>
    <lineage>
        <taxon>Bacteria</taxon>
        <taxon>Pseudomonadati</taxon>
        <taxon>Pseudomonadota</taxon>
        <taxon>Alphaproteobacteria</taxon>
        <taxon>Hyphomicrobiales</taxon>
        <taxon>Ahrensiaceae</taxon>
        <taxon>Oricola</taxon>
    </lineage>
</organism>
<dbReference type="GO" id="GO:0019634">
    <property type="term" value="P:organic phosphonate metabolic process"/>
    <property type="evidence" value="ECO:0007669"/>
    <property type="project" value="InterPro"/>
</dbReference>
<dbReference type="InterPro" id="IPR009609">
    <property type="entry name" value="Phosphonate_metab_PhnG"/>
</dbReference>
<keyword evidence="1" id="KW-0456">Lyase</keyword>
<dbReference type="RefSeq" id="WP_175275426.1">
    <property type="nucleotide sequence ID" value="NZ_CP054836.1"/>
</dbReference>
<dbReference type="AlphaFoldDB" id="A0A6N1VEE0"/>
<evidence type="ECO:0000313" key="1">
    <source>
        <dbReference type="EMBL" id="QKV17529.1"/>
    </source>
</evidence>
<dbReference type="EMBL" id="CP054836">
    <property type="protein sequence ID" value="QKV17529.1"/>
    <property type="molecule type" value="Genomic_DNA"/>
</dbReference>
<sequence length="151" mass="16220">MAGQVTGNQRQERLSVLARASGSELAELWQRLGIDPACEIVRGPETGLVALRGRIGGGGAPFNFGEATVTRATVRLENGAVGHSVALGRDRRKAKLIAILDALSQDPAMAVRVDTEIVQPLLESLVARDEKRRAETAATRVDFFTMVRGED</sequence>
<proteinExistence type="predicted"/>
<dbReference type="KEGG" id="orm:HTY61_03100"/>
<name>A0A6N1VEE0_9HYPH</name>
<protein>
    <submittedName>
        <fullName evidence="1">Phosphonate C-P lyase system protein PhnG</fullName>
    </submittedName>
</protein>
<reference evidence="1 2" key="1">
    <citation type="submission" date="2020-06" db="EMBL/GenBank/DDBJ databases">
        <title>Oricola thermophila sp. nov. isolated from a tidal sediments.</title>
        <authorList>
            <person name="Kwon K.K."/>
            <person name="Yang S.-H."/>
            <person name="Park M.-J."/>
        </authorList>
    </citation>
    <scope>NUCLEOTIDE SEQUENCE [LARGE SCALE GENOMIC DNA]</scope>
    <source>
        <strain evidence="1 2">MEBiC13590</strain>
    </source>
</reference>
<dbReference type="GO" id="GO:0016829">
    <property type="term" value="F:lyase activity"/>
    <property type="evidence" value="ECO:0007669"/>
    <property type="project" value="UniProtKB-KW"/>
</dbReference>
<keyword evidence="2" id="KW-1185">Reference proteome</keyword>
<evidence type="ECO:0000313" key="2">
    <source>
        <dbReference type="Proteomes" id="UP000509367"/>
    </source>
</evidence>
<dbReference type="NCBIfam" id="TIGR03293">
    <property type="entry name" value="PhnG_redo"/>
    <property type="match status" value="1"/>
</dbReference>
<dbReference type="Pfam" id="PF06754">
    <property type="entry name" value="PhnG"/>
    <property type="match status" value="1"/>
</dbReference>
<accession>A0A6N1VEE0</accession>